<accession>A0A645IRT8</accession>
<reference evidence="1" key="1">
    <citation type="submission" date="2019-08" db="EMBL/GenBank/DDBJ databases">
        <authorList>
            <person name="Kucharzyk K."/>
            <person name="Murdoch R.W."/>
            <person name="Higgins S."/>
            <person name="Loffler F."/>
        </authorList>
    </citation>
    <scope>NUCLEOTIDE SEQUENCE</scope>
</reference>
<evidence type="ECO:0000313" key="1">
    <source>
        <dbReference type="EMBL" id="MPN51114.1"/>
    </source>
</evidence>
<dbReference type="AlphaFoldDB" id="A0A645IRT8"/>
<comment type="caution">
    <text evidence="1">The sequence shown here is derived from an EMBL/GenBank/DDBJ whole genome shotgun (WGS) entry which is preliminary data.</text>
</comment>
<organism evidence="1">
    <name type="scientific">bioreactor metagenome</name>
    <dbReference type="NCBI Taxonomy" id="1076179"/>
    <lineage>
        <taxon>unclassified sequences</taxon>
        <taxon>metagenomes</taxon>
        <taxon>ecological metagenomes</taxon>
    </lineage>
</organism>
<protein>
    <submittedName>
        <fullName evidence="1">Uncharacterized protein</fullName>
    </submittedName>
</protein>
<name>A0A645IRT8_9ZZZZ</name>
<dbReference type="EMBL" id="VSSQ01115869">
    <property type="protein sequence ID" value="MPN51114.1"/>
    <property type="molecule type" value="Genomic_DNA"/>
</dbReference>
<gene>
    <name evidence="1" type="ORF">SDC9_198756</name>
</gene>
<proteinExistence type="predicted"/>
<sequence length="99" mass="11814">MISTRQQVTKEVLSMRNHLRNVYRTEEGLYELARTLRECRVFDEIPCTAEAVALRNFAIRKMEDLGMLDEESLVPLLKWMLDNDWKQPVDDDRKGEQQW</sequence>